<dbReference type="InterPro" id="IPR026442">
    <property type="entry name" value="IPTL_CTERM"/>
</dbReference>
<evidence type="ECO:0000256" key="2">
    <source>
        <dbReference type="SAM" id="SignalP"/>
    </source>
</evidence>
<keyword evidence="1" id="KW-0472">Membrane</keyword>
<keyword evidence="2" id="KW-0732">Signal</keyword>
<name>A0A7G5EKC8_9BURK</name>
<feature type="signal peptide" evidence="2">
    <location>
        <begin position="1"/>
        <end position="23"/>
    </location>
</feature>
<dbReference type="RefSeq" id="WP_182324130.1">
    <property type="nucleotide sequence ID" value="NZ_CP058554.1"/>
</dbReference>
<dbReference type="EMBL" id="CP058554">
    <property type="protein sequence ID" value="QMV74453.1"/>
    <property type="molecule type" value="Genomic_DNA"/>
</dbReference>
<protein>
    <submittedName>
        <fullName evidence="3">IPTL-CTERM sorting domain-containing protein</fullName>
    </submittedName>
</protein>
<dbReference type="AlphaFoldDB" id="A0A7G5EKC8"/>
<gene>
    <name evidence="3" type="ORF">HS961_17330</name>
</gene>
<accession>A0A7G5EKC8</accession>
<sequence>MKKFLAYLSMACGVMAFSATANAVPMQWTVSETTFDDGGTVTGSFVYDADTNIYSNIRLRTTAGTEGSAAEFRTQCTTAYCLASLPELLFIASSNQANLSNVPLLDIEPSAPLTNTPETVDLAFGMSFLCSNAECTGIGTGLRVAFSGKLTGALYIAPVTPTSVPTSSPIGLGLMALLLATAAWMYRRRRSGY</sequence>
<reference evidence="3 4" key="1">
    <citation type="journal article" date="2020" name="G3 (Bethesda)">
        <title>CeMbio - The Caenorhabditis elegans Microbiome Resource.</title>
        <authorList>
            <person name="Dirksen P."/>
            <person name="Assie A."/>
            <person name="Zimmermann J."/>
            <person name="Zhang F."/>
            <person name="Tietje A.M."/>
            <person name="Marsh S.A."/>
            <person name="Felix M.A."/>
            <person name="Shapira M."/>
            <person name="Kaleta C."/>
            <person name="Schulenburg H."/>
            <person name="Samuel B."/>
        </authorList>
    </citation>
    <scope>NUCLEOTIDE SEQUENCE [LARGE SCALE GENOMIC DNA]</scope>
    <source>
        <strain evidence="3 4">BIGb0172</strain>
    </source>
</reference>
<dbReference type="Proteomes" id="UP000515240">
    <property type="component" value="Chromosome"/>
</dbReference>
<keyword evidence="4" id="KW-1185">Reference proteome</keyword>
<keyword evidence="1" id="KW-0812">Transmembrane</keyword>
<evidence type="ECO:0000313" key="3">
    <source>
        <dbReference type="EMBL" id="QMV74453.1"/>
    </source>
</evidence>
<dbReference type="KEGG" id="cpis:HS961_17330"/>
<feature type="transmembrane region" description="Helical" evidence="1">
    <location>
        <begin position="168"/>
        <end position="186"/>
    </location>
</feature>
<feature type="chain" id="PRO_5028819934" evidence="2">
    <location>
        <begin position="24"/>
        <end position="193"/>
    </location>
</feature>
<evidence type="ECO:0000256" key="1">
    <source>
        <dbReference type="SAM" id="Phobius"/>
    </source>
</evidence>
<organism evidence="3 4">
    <name type="scientific">Comamonas piscis</name>
    <dbReference type="NCBI Taxonomy" id="1562974"/>
    <lineage>
        <taxon>Bacteria</taxon>
        <taxon>Pseudomonadati</taxon>
        <taxon>Pseudomonadota</taxon>
        <taxon>Betaproteobacteria</taxon>
        <taxon>Burkholderiales</taxon>
        <taxon>Comamonadaceae</taxon>
        <taxon>Comamonas</taxon>
    </lineage>
</organism>
<keyword evidence="1" id="KW-1133">Transmembrane helix</keyword>
<evidence type="ECO:0000313" key="4">
    <source>
        <dbReference type="Proteomes" id="UP000515240"/>
    </source>
</evidence>
<dbReference type="NCBIfam" id="TIGR04174">
    <property type="entry name" value="IPTL_CTERM"/>
    <property type="match status" value="1"/>
</dbReference>
<proteinExistence type="predicted"/>